<reference evidence="1" key="1">
    <citation type="submission" date="2022-04" db="EMBL/GenBank/DDBJ databases">
        <title>Genome of the entomopathogenic fungus Entomophthora muscae.</title>
        <authorList>
            <person name="Elya C."/>
            <person name="Lovett B.R."/>
            <person name="Lee E."/>
            <person name="Macias A.M."/>
            <person name="Hajek A.E."/>
            <person name="De Bivort B.L."/>
            <person name="Kasson M.T."/>
            <person name="De Fine Licht H.H."/>
            <person name="Stajich J.E."/>
        </authorList>
    </citation>
    <scope>NUCLEOTIDE SEQUENCE</scope>
    <source>
        <strain evidence="1">Berkeley</strain>
    </source>
</reference>
<sequence length="149" mass="16809">METKENKGSEEQARSRNASIMNENLSDEGNQEESESARKIRKIRHRKINEEQPTLMKFAEGAPVAEETAGERIMTTRNGGEAIKVMAYTPRGVYGGYQSLVAPFIQRNPAEIQRIIQMNMNKFSKKEAMNREYEVGHTISKTASQKTAA</sequence>
<keyword evidence="2" id="KW-1185">Reference proteome</keyword>
<evidence type="ECO:0000313" key="1">
    <source>
        <dbReference type="EMBL" id="KAJ9053918.1"/>
    </source>
</evidence>
<evidence type="ECO:0000313" key="2">
    <source>
        <dbReference type="Proteomes" id="UP001165960"/>
    </source>
</evidence>
<protein>
    <submittedName>
        <fullName evidence="1">Uncharacterized protein</fullName>
    </submittedName>
</protein>
<dbReference type="Proteomes" id="UP001165960">
    <property type="component" value="Unassembled WGS sequence"/>
</dbReference>
<proteinExistence type="predicted"/>
<comment type="caution">
    <text evidence="1">The sequence shown here is derived from an EMBL/GenBank/DDBJ whole genome shotgun (WGS) entry which is preliminary data.</text>
</comment>
<name>A0ACC2RV96_9FUNG</name>
<dbReference type="EMBL" id="QTSX02006479">
    <property type="protein sequence ID" value="KAJ9053918.1"/>
    <property type="molecule type" value="Genomic_DNA"/>
</dbReference>
<gene>
    <name evidence="1" type="ORF">DSO57_1019695</name>
</gene>
<organism evidence="1 2">
    <name type="scientific">Entomophthora muscae</name>
    <dbReference type="NCBI Taxonomy" id="34485"/>
    <lineage>
        <taxon>Eukaryota</taxon>
        <taxon>Fungi</taxon>
        <taxon>Fungi incertae sedis</taxon>
        <taxon>Zoopagomycota</taxon>
        <taxon>Entomophthoromycotina</taxon>
        <taxon>Entomophthoromycetes</taxon>
        <taxon>Entomophthorales</taxon>
        <taxon>Entomophthoraceae</taxon>
        <taxon>Entomophthora</taxon>
    </lineage>
</organism>
<accession>A0ACC2RV96</accession>